<dbReference type="AlphaFoldDB" id="A0A542EIX0"/>
<accession>A0A542EIX0</accession>
<dbReference type="InterPro" id="IPR027417">
    <property type="entry name" value="P-loop_NTPase"/>
</dbReference>
<dbReference type="EMBL" id="VFMO01000001">
    <property type="protein sequence ID" value="TQJ15290.1"/>
    <property type="molecule type" value="Genomic_DNA"/>
</dbReference>
<feature type="domain" description="AAA+ ATPase" evidence="1">
    <location>
        <begin position="257"/>
        <end position="411"/>
    </location>
</feature>
<gene>
    <name evidence="2" type="ORF">FB459_2832</name>
</gene>
<dbReference type="SMART" id="SM00382">
    <property type="entry name" value="AAA"/>
    <property type="match status" value="1"/>
</dbReference>
<dbReference type="InterPro" id="IPR003593">
    <property type="entry name" value="AAA+_ATPase"/>
</dbReference>
<evidence type="ECO:0000313" key="2">
    <source>
        <dbReference type="EMBL" id="TQJ15290.1"/>
    </source>
</evidence>
<dbReference type="Pfam" id="PF09848">
    <property type="entry name" value="SLFN-g3_helicase"/>
    <property type="match status" value="1"/>
</dbReference>
<evidence type="ECO:0000313" key="3">
    <source>
        <dbReference type="Proteomes" id="UP000320806"/>
    </source>
</evidence>
<dbReference type="Gene3D" id="3.40.50.300">
    <property type="entry name" value="P-loop containing nucleotide triphosphate hydrolases"/>
    <property type="match status" value="1"/>
</dbReference>
<proteinExistence type="predicted"/>
<evidence type="ECO:0000259" key="1">
    <source>
        <dbReference type="SMART" id="SM00382"/>
    </source>
</evidence>
<name>A0A542EIX0_9MICO</name>
<dbReference type="InterPro" id="IPR018647">
    <property type="entry name" value="SLFN_3-like_DNA/RNA_helicase"/>
</dbReference>
<sequence>MSSLLRQSAGSFSVAEQYLEERLAEQLATRTGQWPSPAERRSWSRSLPALAADLVSAGRSDVEMLIEYQLPLTSKRADVVLAGVDSNGEPTYLVVELKQWTDATMFEDSDDLVSVPGYARPVSHPIDQVRGYCEYLTDFVMTLRGKEQSVRGIAYLHNATDSDVHDLLAKPSDGFGRLITGQRRGEFQELLRSTFAPTSGAEAADRLSGSGIAPSKQLMALAADEVQHREQFVLLDEQLDAYNYVLHCVNDARRRNTKTAVIVSGGPGSGKSVIALSLMGELARQGRTVVHATGSRSFTQTLRKVAGRRAPRVQKAFQYFNSFMAAEPNDLDCLILDEAHRIRQTSANRFTKAQFRTGRPQVDELLSAARVPVFLLDQYQVVRPGELGTVEDIEDAARARGIDVLRVDLDGQFRSGGSKEYITWVKRLLELEQGDQAWPGTDRFEVHAMGSPEELDAWLRSKQDAGYSARIAAGYCWPWSDPRPDQTLVPDVRIGDWARPWNLKGDRSVGGAPAAALWATDPAGFGQVGCIYTAQGFEYDYAGVIIGPDLVRRNDRWLTVRSANRDPDFKNRTRVPDQQFDRLVRHVYKVLLTRGLRGVGIYSTDAETMLYMRSLV</sequence>
<comment type="caution">
    <text evidence="2">The sequence shown here is derived from an EMBL/GenBank/DDBJ whole genome shotgun (WGS) entry which is preliminary data.</text>
</comment>
<dbReference type="SUPFAM" id="SSF52540">
    <property type="entry name" value="P-loop containing nucleoside triphosphate hydrolases"/>
    <property type="match status" value="1"/>
</dbReference>
<reference evidence="2 3" key="1">
    <citation type="submission" date="2019-06" db="EMBL/GenBank/DDBJ databases">
        <title>Sequencing the genomes of 1000 actinobacteria strains.</title>
        <authorList>
            <person name="Klenk H.-P."/>
        </authorList>
    </citation>
    <scope>NUCLEOTIDE SEQUENCE [LARGE SCALE GENOMIC DNA]</scope>
    <source>
        <strain evidence="2 3">DSM 19828</strain>
    </source>
</reference>
<organism evidence="2 3">
    <name type="scientific">Yimella lutea</name>
    <dbReference type="NCBI Taxonomy" id="587872"/>
    <lineage>
        <taxon>Bacteria</taxon>
        <taxon>Bacillati</taxon>
        <taxon>Actinomycetota</taxon>
        <taxon>Actinomycetes</taxon>
        <taxon>Micrococcales</taxon>
        <taxon>Dermacoccaceae</taxon>
        <taxon>Yimella</taxon>
    </lineage>
</organism>
<dbReference type="OrthoDB" id="3193269at2"/>
<dbReference type="RefSeq" id="WP_141928896.1">
    <property type="nucleotide sequence ID" value="NZ_BAABCI010000007.1"/>
</dbReference>
<dbReference type="CDD" id="cd00009">
    <property type="entry name" value="AAA"/>
    <property type="match status" value="1"/>
</dbReference>
<dbReference type="Proteomes" id="UP000320806">
    <property type="component" value="Unassembled WGS sequence"/>
</dbReference>
<protein>
    <recommendedName>
        <fullName evidence="1">AAA+ ATPase domain-containing protein</fullName>
    </recommendedName>
</protein>
<keyword evidence="3" id="KW-1185">Reference proteome</keyword>